<reference evidence="3" key="2">
    <citation type="submission" date="2021-04" db="EMBL/GenBank/DDBJ databases">
        <authorList>
            <person name="Gilroy R."/>
        </authorList>
    </citation>
    <scope>NUCLEOTIDE SEQUENCE</scope>
    <source>
        <strain evidence="3">ChiHecec2B26-12326</strain>
    </source>
</reference>
<feature type="compositionally biased region" description="Basic and acidic residues" evidence="1">
    <location>
        <begin position="96"/>
        <end position="111"/>
    </location>
</feature>
<dbReference type="EMBL" id="DXEN01000022">
    <property type="protein sequence ID" value="HIX85743.1"/>
    <property type="molecule type" value="Genomic_DNA"/>
</dbReference>
<evidence type="ECO:0000256" key="2">
    <source>
        <dbReference type="SAM" id="Phobius"/>
    </source>
</evidence>
<feature type="transmembrane region" description="Helical" evidence="2">
    <location>
        <begin position="37"/>
        <end position="67"/>
    </location>
</feature>
<sequence length="111" mass="12786">MLNLGGLLIGISTFLIIGMFHPVTVKAEYYWGTKCWWIFLLLGIAGVVASLFITDVSFSAICGVFAFSSFWTIKEIFEQEERVRKGWFPRNPKRTYPWDKPEEEKKKDGVS</sequence>
<comment type="caution">
    <text evidence="3">The sequence shown here is derived from an EMBL/GenBank/DDBJ whole genome shotgun (WGS) entry which is preliminary data.</text>
</comment>
<dbReference type="AlphaFoldDB" id="A0A9D1XQI1"/>
<keyword evidence="2" id="KW-0472">Membrane</keyword>
<dbReference type="InterPro" id="IPR027890">
    <property type="entry name" value="DUF4491"/>
</dbReference>
<evidence type="ECO:0000313" key="4">
    <source>
        <dbReference type="Proteomes" id="UP000823847"/>
    </source>
</evidence>
<keyword evidence="2" id="KW-0812">Transmembrane</keyword>
<protein>
    <submittedName>
        <fullName evidence="3">DUF4491 family protein</fullName>
    </submittedName>
</protein>
<dbReference type="Pfam" id="PF14898">
    <property type="entry name" value="DUF4491"/>
    <property type="match status" value="1"/>
</dbReference>
<gene>
    <name evidence="3" type="ORF">H9848_03940</name>
</gene>
<evidence type="ECO:0000313" key="3">
    <source>
        <dbReference type="EMBL" id="HIX85743.1"/>
    </source>
</evidence>
<proteinExistence type="predicted"/>
<reference evidence="3" key="1">
    <citation type="journal article" date="2021" name="PeerJ">
        <title>Extensive microbial diversity within the chicken gut microbiome revealed by metagenomics and culture.</title>
        <authorList>
            <person name="Gilroy R."/>
            <person name="Ravi A."/>
            <person name="Getino M."/>
            <person name="Pursley I."/>
            <person name="Horton D.L."/>
            <person name="Alikhan N.F."/>
            <person name="Baker D."/>
            <person name="Gharbi K."/>
            <person name="Hall N."/>
            <person name="Watson M."/>
            <person name="Adriaenssens E.M."/>
            <person name="Foster-Nyarko E."/>
            <person name="Jarju S."/>
            <person name="Secka A."/>
            <person name="Antonio M."/>
            <person name="Oren A."/>
            <person name="Chaudhuri R.R."/>
            <person name="La Ragione R."/>
            <person name="Hildebrand F."/>
            <person name="Pallen M.J."/>
        </authorList>
    </citation>
    <scope>NUCLEOTIDE SEQUENCE</scope>
    <source>
        <strain evidence="3">ChiHecec2B26-12326</strain>
    </source>
</reference>
<organism evidence="3 4">
    <name type="scientific">Candidatus Parabacteroides intestinigallinarum</name>
    <dbReference type="NCBI Taxonomy" id="2838722"/>
    <lineage>
        <taxon>Bacteria</taxon>
        <taxon>Pseudomonadati</taxon>
        <taxon>Bacteroidota</taxon>
        <taxon>Bacteroidia</taxon>
        <taxon>Bacteroidales</taxon>
        <taxon>Tannerellaceae</taxon>
        <taxon>Parabacteroides</taxon>
    </lineage>
</organism>
<feature type="region of interest" description="Disordered" evidence="1">
    <location>
        <begin position="88"/>
        <end position="111"/>
    </location>
</feature>
<evidence type="ECO:0000256" key="1">
    <source>
        <dbReference type="SAM" id="MobiDB-lite"/>
    </source>
</evidence>
<accession>A0A9D1XQI1</accession>
<keyword evidence="2" id="KW-1133">Transmembrane helix</keyword>
<dbReference type="Proteomes" id="UP000823847">
    <property type="component" value="Unassembled WGS sequence"/>
</dbReference>
<name>A0A9D1XQI1_9BACT</name>